<sequence>MSLPTIGIVKVPTTEAYRANPSVINDALAILSKAPGTLGQWHDLGLQNPEYIYFVNAWESIAHRDAFAQDKETYTRVHQAINPAFDPTGPSWRYHVQFAVEPFKALDALVTELTVMQLKDGADSEQFKGMLRTLQDVLAERLGGDVSARAWGVSFEDPRVFVACLGWMSLEASKAAAEQEKGIITCINQILQLADVEAKHATLTRYSGD</sequence>
<evidence type="ECO:0000313" key="2">
    <source>
        <dbReference type="Proteomes" id="UP000008370"/>
    </source>
</evidence>
<dbReference type="Proteomes" id="UP000008370">
    <property type="component" value="Unassembled WGS sequence"/>
</dbReference>
<keyword evidence="2" id="KW-1185">Reference proteome</keyword>
<protein>
    <recommendedName>
        <fullName evidence="3">ABM domain-containing protein</fullName>
    </recommendedName>
</protein>
<name>K5UQ10_PHACS</name>
<dbReference type="HOGENOM" id="CLU_081631_3_1_1"/>
<dbReference type="EMBL" id="JH930476">
    <property type="protein sequence ID" value="EKM51901.1"/>
    <property type="molecule type" value="Genomic_DNA"/>
</dbReference>
<dbReference type="InParanoid" id="K5UQ10"/>
<proteinExistence type="predicted"/>
<dbReference type="RefSeq" id="XP_007399694.1">
    <property type="nucleotide sequence ID" value="XM_007399632.1"/>
</dbReference>
<dbReference type="OrthoDB" id="3830579at2759"/>
<evidence type="ECO:0000313" key="1">
    <source>
        <dbReference type="EMBL" id="EKM51901.1"/>
    </source>
</evidence>
<dbReference type="Gene3D" id="3.30.70.100">
    <property type="match status" value="2"/>
</dbReference>
<reference evidence="1 2" key="1">
    <citation type="journal article" date="2012" name="BMC Genomics">
        <title>Comparative genomics of the white-rot fungi, Phanerochaete carnosa and P. chrysosporium, to elucidate the genetic basis of the distinct wood types they colonize.</title>
        <authorList>
            <person name="Suzuki H."/>
            <person name="MacDonald J."/>
            <person name="Syed K."/>
            <person name="Salamov A."/>
            <person name="Hori C."/>
            <person name="Aerts A."/>
            <person name="Henrissat B."/>
            <person name="Wiebenga A."/>
            <person name="vanKuyk P.A."/>
            <person name="Barry K."/>
            <person name="Lindquist E."/>
            <person name="LaButti K."/>
            <person name="Lapidus A."/>
            <person name="Lucas S."/>
            <person name="Coutinho P."/>
            <person name="Gong Y."/>
            <person name="Samejima M."/>
            <person name="Mahadevan R."/>
            <person name="Abou-Zaid M."/>
            <person name="de Vries R.P."/>
            <person name="Igarashi K."/>
            <person name="Yadav J.S."/>
            <person name="Grigoriev I.V."/>
            <person name="Master E.R."/>
        </authorList>
    </citation>
    <scope>NUCLEOTIDE SEQUENCE [LARGE SCALE GENOMIC DNA]</scope>
    <source>
        <strain evidence="1 2">HHB-10118-sp</strain>
    </source>
</reference>
<dbReference type="GeneID" id="18908094"/>
<gene>
    <name evidence="1" type="ORF">PHACADRAFT_127906</name>
</gene>
<evidence type="ECO:0008006" key="3">
    <source>
        <dbReference type="Google" id="ProtNLM"/>
    </source>
</evidence>
<dbReference type="KEGG" id="pco:PHACADRAFT_127906"/>
<organism evidence="1 2">
    <name type="scientific">Phanerochaete carnosa (strain HHB-10118-sp)</name>
    <name type="common">White-rot fungus</name>
    <name type="synonym">Peniophora carnosa</name>
    <dbReference type="NCBI Taxonomy" id="650164"/>
    <lineage>
        <taxon>Eukaryota</taxon>
        <taxon>Fungi</taxon>
        <taxon>Dikarya</taxon>
        <taxon>Basidiomycota</taxon>
        <taxon>Agaricomycotina</taxon>
        <taxon>Agaricomycetes</taxon>
        <taxon>Polyporales</taxon>
        <taxon>Phanerochaetaceae</taxon>
        <taxon>Phanerochaete</taxon>
    </lineage>
</organism>
<accession>K5UQ10</accession>
<dbReference type="AlphaFoldDB" id="K5UQ10"/>